<dbReference type="GO" id="GO:0008616">
    <property type="term" value="P:tRNA queuosine(34) biosynthetic process"/>
    <property type="evidence" value="ECO:0007669"/>
    <property type="project" value="UniProtKB-KW"/>
</dbReference>
<sequence>MNEAMFKIPDHLHATEPVEFTKGSRDQVSLMVTDSPSGQCEHTQFPLLINFLKKGDLLVFNNSRTIPALMIGNIGENRAEVRLSHRVNDSQWRALVLTEEIELGDTIIFSKNLLAVVSEGCENTPLYTLSFSQSGSSLVDVFYQIGKPIHYEYIKKDIPLDAYQTVYGTVPGSVELASAGRPFTWAMLQQLKDAGINIAFLQLHTGLSYFENNLWPNPVQQPELFHVPERTARLVHETKKRGGRIIAVGTTVVRALESAGKNRTIKALNGSTNLYIHQAYNLKVIDGLLTGFHEPEASHLDMLSAFLHPDILKSTYEEALSKQYLWHEFGDINLILAGCL</sequence>
<dbReference type="InterPro" id="IPR003699">
    <property type="entry name" value="QueA"/>
</dbReference>
<dbReference type="Proteomes" id="UP000315215">
    <property type="component" value="Chromosome"/>
</dbReference>
<dbReference type="Gene3D" id="3.40.1780.10">
    <property type="entry name" value="QueA-like"/>
    <property type="match status" value="1"/>
</dbReference>
<name>A0A516KKD1_9BACI</name>
<keyword evidence="3" id="KW-0949">S-adenosyl-L-methionine</keyword>
<evidence type="ECO:0000256" key="3">
    <source>
        <dbReference type="ARBA" id="ARBA00022691"/>
    </source>
</evidence>
<keyword evidence="2 5" id="KW-0808">Transferase</keyword>
<dbReference type="KEGG" id="aqt:FN924_17665"/>
<gene>
    <name evidence="5" type="ORF">FN924_17665</name>
</gene>
<dbReference type="AlphaFoldDB" id="A0A516KKD1"/>
<dbReference type="OrthoDB" id="9783887at2"/>
<keyword evidence="1" id="KW-0963">Cytoplasm</keyword>
<dbReference type="PANTHER" id="PTHR30307:SF0">
    <property type="entry name" value="S-ADENOSYLMETHIONINE:TRNA RIBOSYLTRANSFERASE-ISOMERASE"/>
    <property type="match status" value="1"/>
</dbReference>
<dbReference type="EMBL" id="CP041666">
    <property type="protein sequence ID" value="QDP41837.1"/>
    <property type="molecule type" value="Genomic_DNA"/>
</dbReference>
<keyword evidence="5" id="KW-0413">Isomerase</keyword>
<keyword evidence="6" id="KW-1185">Reference proteome</keyword>
<evidence type="ECO:0000256" key="2">
    <source>
        <dbReference type="ARBA" id="ARBA00022679"/>
    </source>
</evidence>
<dbReference type="Pfam" id="PF02547">
    <property type="entry name" value="Queuosine_synth"/>
    <property type="match status" value="1"/>
</dbReference>
<dbReference type="RefSeq" id="WP_143896772.1">
    <property type="nucleotide sequence ID" value="NZ_CP041666.1"/>
</dbReference>
<dbReference type="PANTHER" id="PTHR30307">
    <property type="entry name" value="S-ADENOSYLMETHIONINE:TRNA RIBOSYLTRANSFERASE-ISOMERASE"/>
    <property type="match status" value="1"/>
</dbReference>
<dbReference type="InterPro" id="IPR042118">
    <property type="entry name" value="QueA_dom1"/>
</dbReference>
<evidence type="ECO:0000313" key="6">
    <source>
        <dbReference type="Proteomes" id="UP000315215"/>
    </source>
</evidence>
<organism evidence="5 6">
    <name type="scientific">Radiobacillus deserti</name>
    <dbReference type="NCBI Taxonomy" id="2594883"/>
    <lineage>
        <taxon>Bacteria</taxon>
        <taxon>Bacillati</taxon>
        <taxon>Bacillota</taxon>
        <taxon>Bacilli</taxon>
        <taxon>Bacillales</taxon>
        <taxon>Bacillaceae</taxon>
        <taxon>Radiobacillus</taxon>
    </lineage>
</organism>
<dbReference type="InterPro" id="IPR036100">
    <property type="entry name" value="QueA_sf"/>
</dbReference>
<protein>
    <submittedName>
        <fullName evidence="5">S-adenosylmethionine:tRNA ribosyltransferase-isomerase</fullName>
    </submittedName>
</protein>
<evidence type="ECO:0000256" key="1">
    <source>
        <dbReference type="ARBA" id="ARBA00022490"/>
    </source>
</evidence>
<reference evidence="5 6" key="1">
    <citation type="submission" date="2019-07" db="EMBL/GenBank/DDBJ databases">
        <authorList>
            <person name="Li J."/>
        </authorList>
    </citation>
    <scope>NUCLEOTIDE SEQUENCE [LARGE SCALE GENOMIC DNA]</scope>
    <source>
        <strain evidence="5 6">TKL69</strain>
    </source>
</reference>
<evidence type="ECO:0000256" key="4">
    <source>
        <dbReference type="ARBA" id="ARBA00022785"/>
    </source>
</evidence>
<evidence type="ECO:0000313" key="5">
    <source>
        <dbReference type="EMBL" id="QDP41837.1"/>
    </source>
</evidence>
<accession>A0A516KKD1</accession>
<dbReference type="GO" id="GO:0051075">
    <property type="term" value="F:S-adenosylmethionine:tRNA ribosyltransferase-isomerase activity"/>
    <property type="evidence" value="ECO:0007669"/>
    <property type="project" value="TreeGrafter"/>
</dbReference>
<keyword evidence="4" id="KW-0671">Queuosine biosynthesis</keyword>
<dbReference type="Gene3D" id="2.40.10.240">
    <property type="entry name" value="QueA-like"/>
    <property type="match status" value="1"/>
</dbReference>
<dbReference type="InterPro" id="IPR042119">
    <property type="entry name" value="QueA_dom2"/>
</dbReference>
<dbReference type="SUPFAM" id="SSF111337">
    <property type="entry name" value="QueA-like"/>
    <property type="match status" value="1"/>
</dbReference>
<proteinExistence type="predicted"/>